<feature type="transmembrane region" description="Helical" evidence="9">
    <location>
        <begin position="58"/>
        <end position="75"/>
    </location>
</feature>
<feature type="transmembrane region" description="Helical" evidence="9">
    <location>
        <begin position="165"/>
        <end position="190"/>
    </location>
</feature>
<evidence type="ECO:0000256" key="3">
    <source>
        <dbReference type="ARBA" id="ARBA00022448"/>
    </source>
</evidence>
<dbReference type="PANTHER" id="PTHR21716:SF53">
    <property type="entry name" value="PERMEASE PERM-RELATED"/>
    <property type="match status" value="1"/>
</dbReference>
<dbReference type="RefSeq" id="WP_158035937.1">
    <property type="nucleotide sequence ID" value="NZ_BAAAZV010000003.1"/>
</dbReference>
<dbReference type="Pfam" id="PF01594">
    <property type="entry name" value="AI-2E_transport"/>
    <property type="match status" value="1"/>
</dbReference>
<feature type="compositionally biased region" description="Low complexity" evidence="8">
    <location>
        <begin position="401"/>
        <end position="413"/>
    </location>
</feature>
<keyword evidence="3" id="KW-0813">Transport</keyword>
<keyword evidence="7 9" id="KW-0472">Membrane</keyword>
<dbReference type="PANTHER" id="PTHR21716">
    <property type="entry name" value="TRANSMEMBRANE PROTEIN"/>
    <property type="match status" value="1"/>
</dbReference>
<feature type="transmembrane region" description="Helical" evidence="9">
    <location>
        <begin position="87"/>
        <end position="112"/>
    </location>
</feature>
<protein>
    <submittedName>
        <fullName evidence="10">AI-2E family transporter</fullName>
    </submittedName>
</protein>
<keyword evidence="11" id="KW-1185">Reference proteome</keyword>
<feature type="transmembrane region" description="Helical" evidence="9">
    <location>
        <begin position="256"/>
        <end position="280"/>
    </location>
</feature>
<evidence type="ECO:0000256" key="5">
    <source>
        <dbReference type="ARBA" id="ARBA00022692"/>
    </source>
</evidence>
<evidence type="ECO:0000256" key="6">
    <source>
        <dbReference type="ARBA" id="ARBA00022989"/>
    </source>
</evidence>
<proteinExistence type="inferred from homology"/>
<comment type="caution">
    <text evidence="10">The sequence shown here is derived from an EMBL/GenBank/DDBJ whole genome shotgun (WGS) entry which is preliminary data.</text>
</comment>
<evidence type="ECO:0000256" key="7">
    <source>
        <dbReference type="ARBA" id="ARBA00023136"/>
    </source>
</evidence>
<dbReference type="OrthoDB" id="9784366at2"/>
<feature type="transmembrane region" description="Helical" evidence="9">
    <location>
        <begin position="232"/>
        <end position="250"/>
    </location>
</feature>
<keyword evidence="6 9" id="KW-1133">Transmembrane helix</keyword>
<dbReference type="InterPro" id="IPR002549">
    <property type="entry name" value="AI-2E-like"/>
</dbReference>
<evidence type="ECO:0000256" key="2">
    <source>
        <dbReference type="ARBA" id="ARBA00009773"/>
    </source>
</evidence>
<feature type="region of interest" description="Disordered" evidence="8">
    <location>
        <begin position="367"/>
        <end position="424"/>
    </location>
</feature>
<feature type="transmembrane region" description="Helical" evidence="9">
    <location>
        <begin position="324"/>
        <end position="357"/>
    </location>
</feature>
<evidence type="ECO:0000256" key="8">
    <source>
        <dbReference type="SAM" id="MobiDB-lite"/>
    </source>
</evidence>
<dbReference type="GO" id="GO:0005886">
    <property type="term" value="C:plasma membrane"/>
    <property type="evidence" value="ECO:0007669"/>
    <property type="project" value="UniProtKB-SubCell"/>
</dbReference>
<feature type="compositionally biased region" description="Acidic residues" evidence="8">
    <location>
        <begin position="414"/>
        <end position="424"/>
    </location>
</feature>
<dbReference type="EMBL" id="WBKA01000002">
    <property type="protein sequence ID" value="KAB1633015.1"/>
    <property type="molecule type" value="Genomic_DNA"/>
</dbReference>
<accession>A0A7C8BP98</accession>
<dbReference type="AlphaFoldDB" id="A0A7C8BP98"/>
<name>A0A7C8BP98_9MICO</name>
<comment type="subcellular location">
    <subcellularLocation>
        <location evidence="1">Cell membrane</location>
        <topology evidence="1">Multi-pass membrane protein</topology>
    </subcellularLocation>
</comment>
<keyword evidence="4" id="KW-1003">Cell membrane</keyword>
<organism evidence="10 11">
    <name type="scientific">Pseudoclavibacter caeni</name>
    <dbReference type="NCBI Taxonomy" id="908846"/>
    <lineage>
        <taxon>Bacteria</taxon>
        <taxon>Bacillati</taxon>
        <taxon>Actinomycetota</taxon>
        <taxon>Actinomycetes</taxon>
        <taxon>Micrococcales</taxon>
        <taxon>Microbacteriaceae</taxon>
        <taxon>Pseudoclavibacter</taxon>
    </lineage>
</organism>
<gene>
    <name evidence="10" type="ORF">F8O02_03980</name>
</gene>
<evidence type="ECO:0000313" key="10">
    <source>
        <dbReference type="EMBL" id="KAB1633015.1"/>
    </source>
</evidence>
<evidence type="ECO:0000256" key="4">
    <source>
        <dbReference type="ARBA" id="ARBA00022475"/>
    </source>
</evidence>
<evidence type="ECO:0000313" key="11">
    <source>
        <dbReference type="Proteomes" id="UP000481339"/>
    </source>
</evidence>
<dbReference type="GO" id="GO:0055085">
    <property type="term" value="P:transmembrane transport"/>
    <property type="evidence" value="ECO:0007669"/>
    <property type="project" value="TreeGrafter"/>
</dbReference>
<feature type="transmembrane region" description="Helical" evidence="9">
    <location>
        <begin position="287"/>
        <end position="304"/>
    </location>
</feature>
<keyword evidence="5 9" id="KW-0812">Transmembrane</keyword>
<feature type="transmembrane region" description="Helical" evidence="9">
    <location>
        <begin position="35"/>
        <end position="52"/>
    </location>
</feature>
<evidence type="ECO:0000256" key="1">
    <source>
        <dbReference type="ARBA" id="ARBA00004651"/>
    </source>
</evidence>
<evidence type="ECO:0000256" key="9">
    <source>
        <dbReference type="SAM" id="Phobius"/>
    </source>
</evidence>
<feature type="compositionally biased region" description="Basic and acidic residues" evidence="8">
    <location>
        <begin position="370"/>
        <end position="394"/>
    </location>
</feature>
<comment type="similarity">
    <text evidence="2">Belongs to the autoinducer-2 exporter (AI-2E) (TC 2.A.86) family.</text>
</comment>
<reference evidence="10 11" key="1">
    <citation type="submission" date="2019-09" db="EMBL/GenBank/DDBJ databases">
        <title>Phylogeny of genus Pseudoclavibacter and closely related genus.</title>
        <authorList>
            <person name="Li Y."/>
        </authorList>
    </citation>
    <scope>NUCLEOTIDE SEQUENCE [LARGE SCALE GENOMIC DNA]</scope>
    <source>
        <strain evidence="10 11">JCM 16921</strain>
    </source>
</reference>
<sequence length="424" mass="43679">MSQNAVRTSMGWRGRAARAAELWGDGFGGLATRSVQTLAVLAVVALAVFVVVRLSVVGIPVLLAVIVASAISPWVRWMRRHGVPATAATWAALIAIVLVLGGVIALVVQAVLGQWDDLVDSAANGMGAVQAFVDGLPFAVSLPDLDQATQWARDLVASSGFRSGALAGFSATADVLTGFGVFVVVLFFFLKDGRAIWEFLLRPFHGEAYERGVRAGLEAAASFGSYLRGTTIVAAADAIGIGIGLIVLQVPLALPLAVIVFVTAFIPIVGATLAGILAALVALVANGLLPAVIVIVIVIVVNQLEGNLLQPVVMGRTLKLHPLVILIALTVGATLGGVLGAIIAVPLTAAAWSVVLVWDGSGTPARFARPRPDAERERVHARVERARAAAHGDGDADAEAGADAAVDAAGTLAPDDEPEDAGRR</sequence>
<dbReference type="Proteomes" id="UP000481339">
    <property type="component" value="Unassembled WGS sequence"/>
</dbReference>